<feature type="transmembrane region" description="Helical" evidence="9">
    <location>
        <begin position="102"/>
        <end position="121"/>
    </location>
</feature>
<dbReference type="SUPFAM" id="SSF48317">
    <property type="entry name" value="Acid phosphatase/Vanadium-dependent haloperoxidase"/>
    <property type="match status" value="1"/>
</dbReference>
<evidence type="ECO:0000256" key="3">
    <source>
        <dbReference type="ARBA" id="ARBA00022801"/>
    </source>
</evidence>
<feature type="domain" description="Phosphatidic acid phosphatase type 2/haloperoxidase" evidence="10">
    <location>
        <begin position="98"/>
        <end position="220"/>
    </location>
</feature>
<feature type="transmembrane region" description="Helical" evidence="9">
    <location>
        <begin position="205"/>
        <end position="225"/>
    </location>
</feature>
<sequence>MTKQSKSSTQELTNTSSRDSGLKSDSFYRSRMSPTRFKIRRALLTLINKESPALGRLQKKVRGPFLDLYFLYSANLGAHMFYVLMCPLPGWFGRMYLLRDSVMILGLGIYLTGAIKDYLCLPRPKSPPLHRLTLSHYTAKEYGCPSSHTANATSVCLLVASMVISNWSSFANWSGAFCILAFTAFYFISLVFGRVYCGMHGCVDLAIGVLIGWLAFAVRVLWLRSAWDNLILNNSSLLVPVGLSLFYYFLIWINPRPLDPCPCFEDGVSFIGVLIGLDFVHWLFANYFTQYTVPGYHNSTVPFDFVQLGLAKSVLRVILGVLLVVSWKVVSKPALQKVCNLFKPRKTVPNQCYACVSRTDRDIFIRLIVYAGIPTMVVCGKFIFPLFGLGVN</sequence>
<feature type="transmembrane region" description="Helical" evidence="9">
    <location>
        <begin position="267"/>
        <end position="285"/>
    </location>
</feature>
<dbReference type="RefSeq" id="XP_041136965.1">
    <property type="nucleotide sequence ID" value="XM_041283613.1"/>
</dbReference>
<feature type="transmembrane region" description="Helical" evidence="9">
    <location>
        <begin position="237"/>
        <end position="255"/>
    </location>
</feature>
<keyword evidence="5 9" id="KW-1133">Transmembrane helix</keyword>
<evidence type="ECO:0000256" key="7">
    <source>
        <dbReference type="ARBA" id="ARBA00038324"/>
    </source>
</evidence>
<evidence type="ECO:0000313" key="11">
    <source>
        <dbReference type="EMBL" id="QOU20472.1"/>
    </source>
</evidence>
<evidence type="ECO:0000256" key="4">
    <source>
        <dbReference type="ARBA" id="ARBA00022824"/>
    </source>
</evidence>
<keyword evidence="4" id="KW-0256">Endoplasmic reticulum</keyword>
<reference evidence="11" key="2">
    <citation type="journal article" name="BMC Genomics">
        <title>New genome assemblies reveal patterns of domestication and adaptation across Brettanomyces (Dekkera) species.</title>
        <authorList>
            <person name="Roach M.J."/>
            <person name="Borneman A.R."/>
        </authorList>
    </citation>
    <scope>NUCLEOTIDE SEQUENCE</scope>
    <source>
        <strain evidence="11">UCD 2041</strain>
    </source>
</reference>
<feature type="transmembrane region" description="Helical" evidence="9">
    <location>
        <begin position="367"/>
        <end position="387"/>
    </location>
</feature>
<feature type="transmembrane region" description="Helical" evidence="9">
    <location>
        <begin position="170"/>
        <end position="193"/>
    </location>
</feature>
<dbReference type="GO" id="GO:0006629">
    <property type="term" value="P:lipid metabolic process"/>
    <property type="evidence" value="ECO:0007669"/>
    <property type="project" value="UniProtKB-ARBA"/>
</dbReference>
<gene>
    <name evidence="11" type="ORF">BRETT_005130</name>
</gene>
<dbReference type="GeneID" id="64577053"/>
<name>A0A871RBM8_DEKBR</name>
<dbReference type="EMBL" id="CP063135">
    <property type="protein sequence ID" value="QOU20472.1"/>
    <property type="molecule type" value="Genomic_DNA"/>
</dbReference>
<keyword evidence="3" id="KW-0378">Hydrolase</keyword>
<comment type="similarity">
    <text evidence="7">Belongs to the type 2 lipid phosphate phosphatase family.</text>
</comment>
<comment type="subcellular location">
    <subcellularLocation>
        <location evidence="1">Endoplasmic reticulum membrane</location>
        <topology evidence="1">Multi-pass membrane protein</topology>
    </subcellularLocation>
</comment>
<feature type="compositionally biased region" description="Polar residues" evidence="8">
    <location>
        <begin position="1"/>
        <end position="19"/>
    </location>
</feature>
<dbReference type="OrthoDB" id="301434at2759"/>
<reference evidence="11" key="1">
    <citation type="submission" date="2020-10" db="EMBL/GenBank/DDBJ databases">
        <authorList>
            <person name="Palmer J.M."/>
        </authorList>
    </citation>
    <scope>NUCLEOTIDE SEQUENCE</scope>
    <source>
        <strain evidence="11">UCD 2041</strain>
    </source>
</reference>
<keyword evidence="6 9" id="KW-0472">Membrane</keyword>
<dbReference type="InterPro" id="IPR036938">
    <property type="entry name" value="PAP2/HPO_sf"/>
</dbReference>
<evidence type="ECO:0000259" key="10">
    <source>
        <dbReference type="SMART" id="SM00014"/>
    </source>
</evidence>
<evidence type="ECO:0000256" key="8">
    <source>
        <dbReference type="SAM" id="MobiDB-lite"/>
    </source>
</evidence>
<dbReference type="SMART" id="SM00014">
    <property type="entry name" value="acidPPc"/>
    <property type="match status" value="1"/>
</dbReference>
<evidence type="ECO:0000256" key="6">
    <source>
        <dbReference type="ARBA" id="ARBA00023136"/>
    </source>
</evidence>
<dbReference type="KEGG" id="bbrx:BRETT_005130"/>
<evidence type="ECO:0000256" key="5">
    <source>
        <dbReference type="ARBA" id="ARBA00022989"/>
    </source>
</evidence>
<dbReference type="PANTHER" id="PTHR14969:SF28">
    <property type="entry name" value="DIHYDROSPHINGOSINE 1-PHOSPHATE PHOSPHATASE LCB3-RELATED"/>
    <property type="match status" value="1"/>
</dbReference>
<dbReference type="Pfam" id="PF01569">
    <property type="entry name" value="PAP2"/>
    <property type="match status" value="1"/>
</dbReference>
<protein>
    <recommendedName>
        <fullName evidence="10">Phosphatidic acid phosphatase type 2/haloperoxidase domain-containing protein</fullName>
    </recommendedName>
</protein>
<keyword evidence="2 9" id="KW-0812">Transmembrane</keyword>
<dbReference type="Gene3D" id="1.20.144.10">
    <property type="entry name" value="Phosphatidic acid phosphatase type 2/haloperoxidase"/>
    <property type="match status" value="1"/>
</dbReference>
<feature type="region of interest" description="Disordered" evidence="8">
    <location>
        <begin position="1"/>
        <end position="27"/>
    </location>
</feature>
<dbReference type="GO" id="GO:0005789">
    <property type="term" value="C:endoplasmic reticulum membrane"/>
    <property type="evidence" value="ECO:0007669"/>
    <property type="project" value="UniProtKB-SubCell"/>
</dbReference>
<dbReference type="Proteomes" id="UP000663131">
    <property type="component" value="Chromosome 7"/>
</dbReference>
<dbReference type="AlphaFoldDB" id="A0A871RBM8"/>
<dbReference type="CDD" id="cd03388">
    <property type="entry name" value="PAP2_SPPase1"/>
    <property type="match status" value="1"/>
</dbReference>
<dbReference type="InterPro" id="IPR000326">
    <property type="entry name" value="PAP2/HPO"/>
</dbReference>
<dbReference type="GO" id="GO:0042392">
    <property type="term" value="F:sphingosine-1-phosphate phosphatase activity"/>
    <property type="evidence" value="ECO:0007669"/>
    <property type="project" value="TreeGrafter"/>
</dbReference>
<evidence type="ECO:0000256" key="9">
    <source>
        <dbReference type="SAM" id="Phobius"/>
    </source>
</evidence>
<dbReference type="PANTHER" id="PTHR14969">
    <property type="entry name" value="SPHINGOSINE-1-PHOSPHATE PHOSPHOHYDROLASE"/>
    <property type="match status" value="1"/>
</dbReference>
<evidence type="ECO:0000313" key="12">
    <source>
        <dbReference type="Proteomes" id="UP000663131"/>
    </source>
</evidence>
<accession>A0A871RBM8</accession>
<feature type="transmembrane region" description="Helical" evidence="9">
    <location>
        <begin position="69"/>
        <end position="90"/>
    </location>
</feature>
<evidence type="ECO:0000256" key="2">
    <source>
        <dbReference type="ARBA" id="ARBA00022692"/>
    </source>
</evidence>
<proteinExistence type="inferred from homology"/>
<evidence type="ECO:0000256" key="1">
    <source>
        <dbReference type="ARBA" id="ARBA00004477"/>
    </source>
</evidence>
<organism evidence="11 12">
    <name type="scientific">Dekkera bruxellensis</name>
    <name type="common">Brettanomyces custersii</name>
    <dbReference type="NCBI Taxonomy" id="5007"/>
    <lineage>
        <taxon>Eukaryota</taxon>
        <taxon>Fungi</taxon>
        <taxon>Dikarya</taxon>
        <taxon>Ascomycota</taxon>
        <taxon>Saccharomycotina</taxon>
        <taxon>Pichiomycetes</taxon>
        <taxon>Pichiales</taxon>
        <taxon>Pichiaceae</taxon>
        <taxon>Brettanomyces</taxon>
    </lineage>
</organism>